<gene>
    <name evidence="2" type="ORF">AOE01nite_14440</name>
</gene>
<dbReference type="RefSeq" id="WP_146887587.1">
    <property type="nucleotide sequence ID" value="NZ_BJYG01000017.1"/>
</dbReference>
<dbReference type="EMBL" id="BJYG01000017">
    <property type="protein sequence ID" value="GEN63220.1"/>
    <property type="molecule type" value="Genomic_DNA"/>
</dbReference>
<accession>A0A511XJU2</accession>
<evidence type="ECO:0000256" key="1">
    <source>
        <dbReference type="SAM" id="MobiDB-lite"/>
    </source>
</evidence>
<organism evidence="2 3">
    <name type="scientific">Acetobacter oeni</name>
    <dbReference type="NCBI Taxonomy" id="304077"/>
    <lineage>
        <taxon>Bacteria</taxon>
        <taxon>Pseudomonadati</taxon>
        <taxon>Pseudomonadota</taxon>
        <taxon>Alphaproteobacteria</taxon>
        <taxon>Acetobacterales</taxon>
        <taxon>Acetobacteraceae</taxon>
        <taxon>Acetobacter</taxon>
    </lineage>
</organism>
<name>A0A511XJU2_9PROT</name>
<evidence type="ECO:0000313" key="3">
    <source>
        <dbReference type="Proteomes" id="UP000321746"/>
    </source>
</evidence>
<dbReference type="Proteomes" id="UP000321746">
    <property type="component" value="Unassembled WGS sequence"/>
</dbReference>
<comment type="caution">
    <text evidence="2">The sequence shown here is derived from an EMBL/GenBank/DDBJ whole genome shotgun (WGS) entry which is preliminary data.</text>
</comment>
<feature type="compositionally biased region" description="Basic and acidic residues" evidence="1">
    <location>
        <begin position="18"/>
        <end position="34"/>
    </location>
</feature>
<sequence length="82" mass="8946">MSGVIMYLQLMAWQQHLGRDHTSSSGHDDSDRPVMRHLPASAKVIRIRPAAFAQVRKGAIASGPVRRLFGRLPGATPDDALT</sequence>
<reference evidence="2 3" key="1">
    <citation type="submission" date="2019-07" db="EMBL/GenBank/DDBJ databases">
        <title>Whole genome shotgun sequence of Acetobacter oeni NBRC 105207.</title>
        <authorList>
            <person name="Hosoyama A."/>
            <person name="Uohara A."/>
            <person name="Ohji S."/>
            <person name="Ichikawa N."/>
        </authorList>
    </citation>
    <scope>NUCLEOTIDE SEQUENCE [LARGE SCALE GENOMIC DNA]</scope>
    <source>
        <strain evidence="2 3">NBRC 105207</strain>
    </source>
</reference>
<keyword evidence="3" id="KW-1185">Reference proteome</keyword>
<dbReference type="AlphaFoldDB" id="A0A511XJU2"/>
<evidence type="ECO:0000313" key="2">
    <source>
        <dbReference type="EMBL" id="GEN63220.1"/>
    </source>
</evidence>
<proteinExistence type="predicted"/>
<protein>
    <submittedName>
        <fullName evidence="2">Uncharacterized protein</fullName>
    </submittedName>
</protein>
<feature type="region of interest" description="Disordered" evidence="1">
    <location>
        <begin position="18"/>
        <end position="37"/>
    </location>
</feature>